<evidence type="ECO:0000313" key="8">
    <source>
        <dbReference type="Proteomes" id="UP000432727"/>
    </source>
</evidence>
<dbReference type="Pfam" id="PF04932">
    <property type="entry name" value="Wzy_C"/>
    <property type="match status" value="1"/>
</dbReference>
<name>A0A6I4TLZ7_9SPHN</name>
<feature type="transmembrane region" description="Helical" evidence="5">
    <location>
        <begin position="123"/>
        <end position="141"/>
    </location>
</feature>
<evidence type="ECO:0000256" key="1">
    <source>
        <dbReference type="ARBA" id="ARBA00004141"/>
    </source>
</evidence>
<feature type="transmembrane region" description="Helical" evidence="5">
    <location>
        <begin position="368"/>
        <end position="388"/>
    </location>
</feature>
<dbReference type="RefSeq" id="WP_160595359.1">
    <property type="nucleotide sequence ID" value="NZ_WTYI01000001.1"/>
</dbReference>
<dbReference type="InterPro" id="IPR051533">
    <property type="entry name" value="WaaL-like"/>
</dbReference>
<keyword evidence="3 5" id="KW-1133">Transmembrane helix</keyword>
<feature type="transmembrane region" description="Helical" evidence="5">
    <location>
        <begin position="153"/>
        <end position="179"/>
    </location>
</feature>
<evidence type="ECO:0000256" key="5">
    <source>
        <dbReference type="SAM" id="Phobius"/>
    </source>
</evidence>
<proteinExistence type="predicted"/>
<comment type="caution">
    <text evidence="7">The sequence shown here is derived from an EMBL/GenBank/DDBJ whole genome shotgun (WGS) entry which is preliminary data.</text>
</comment>
<feature type="transmembrane region" description="Helical" evidence="5">
    <location>
        <begin position="277"/>
        <end position="296"/>
    </location>
</feature>
<dbReference type="Proteomes" id="UP000432727">
    <property type="component" value="Unassembled WGS sequence"/>
</dbReference>
<feature type="transmembrane region" description="Helical" evidence="5">
    <location>
        <begin position="38"/>
        <end position="56"/>
    </location>
</feature>
<dbReference type="OrthoDB" id="7628239at2"/>
<gene>
    <name evidence="7" type="ORF">GRI34_07285</name>
</gene>
<evidence type="ECO:0000259" key="6">
    <source>
        <dbReference type="Pfam" id="PF04932"/>
    </source>
</evidence>
<comment type="subcellular location">
    <subcellularLocation>
        <location evidence="1">Membrane</location>
        <topology evidence="1">Multi-pass membrane protein</topology>
    </subcellularLocation>
</comment>
<evidence type="ECO:0000256" key="2">
    <source>
        <dbReference type="ARBA" id="ARBA00022692"/>
    </source>
</evidence>
<sequence>MRRRNARPVSRHGLLVAAFVAIAMIFGGGGSPSPKAEIIVQLGFVAALLAWVWWAPRGKEEVLQPVPQRLALLGSMLLFLPTLQLLLLPPQIWQSLPGRELQVASLSLVDGANSWQPLSISPARTLAGLLALMPAVAVMWATAKLPSRDRRFLILSIALLSVAGAVLGALQLASGGASFYLYEMSHRGWLTAFHANRNAAVDVLLIGSLAASAFFVSKPMPPALLRRRMPVFLAGQAVLLIAAILTGSRMGVLLILPVLALNAVILKPLGEGRALKLAGRAASFGVILLLALPLILAGNPRLAAVATRFDAAGDARIILWRDTLQAIDAFFPVGSGVGTFPVAFAPHQSFESLTAAFINRAHNDFLEFFLEAGLLALFVLLAGGYLLLRQGFSAWSQAASERAPQIFACGTLGVIALHSLVDYPLRNMAIACLAGVAAGMLSPTQHMREVNRDADRDR</sequence>
<feature type="transmembrane region" description="Helical" evidence="5">
    <location>
        <begin position="199"/>
        <end position="217"/>
    </location>
</feature>
<dbReference type="PANTHER" id="PTHR37422:SF13">
    <property type="entry name" value="LIPOPOLYSACCHARIDE BIOSYNTHESIS PROTEIN PA4999-RELATED"/>
    <property type="match status" value="1"/>
</dbReference>
<accession>A0A6I4TLZ7</accession>
<dbReference type="GO" id="GO:0016020">
    <property type="term" value="C:membrane"/>
    <property type="evidence" value="ECO:0007669"/>
    <property type="project" value="UniProtKB-SubCell"/>
</dbReference>
<reference evidence="7 8" key="1">
    <citation type="submission" date="2019-12" db="EMBL/GenBank/DDBJ databases">
        <title>Genomic-based taxomic classification of the family Erythrobacteraceae.</title>
        <authorList>
            <person name="Xu L."/>
        </authorList>
    </citation>
    <scope>NUCLEOTIDE SEQUENCE [LARGE SCALE GENOMIC DNA]</scope>
    <source>
        <strain evidence="7 8">JCM 12189</strain>
    </source>
</reference>
<protein>
    <recommendedName>
        <fullName evidence="6">O-antigen ligase-related domain-containing protein</fullName>
    </recommendedName>
</protein>
<evidence type="ECO:0000313" key="7">
    <source>
        <dbReference type="EMBL" id="MXO96220.1"/>
    </source>
</evidence>
<feature type="transmembrane region" description="Helical" evidence="5">
    <location>
        <begin position="12"/>
        <end position="32"/>
    </location>
</feature>
<feature type="domain" description="O-antigen ligase-related" evidence="6">
    <location>
        <begin position="238"/>
        <end position="381"/>
    </location>
</feature>
<evidence type="ECO:0000256" key="3">
    <source>
        <dbReference type="ARBA" id="ARBA00022989"/>
    </source>
</evidence>
<dbReference type="InterPro" id="IPR007016">
    <property type="entry name" value="O-antigen_ligase-rel_domated"/>
</dbReference>
<dbReference type="AlphaFoldDB" id="A0A6I4TLZ7"/>
<keyword evidence="2 5" id="KW-0812">Transmembrane</keyword>
<feature type="transmembrane region" description="Helical" evidence="5">
    <location>
        <begin position="68"/>
        <end position="87"/>
    </location>
</feature>
<organism evidence="7 8">
    <name type="scientific">Qipengyuania aquimaris</name>
    <dbReference type="NCBI Taxonomy" id="255984"/>
    <lineage>
        <taxon>Bacteria</taxon>
        <taxon>Pseudomonadati</taxon>
        <taxon>Pseudomonadota</taxon>
        <taxon>Alphaproteobacteria</taxon>
        <taxon>Sphingomonadales</taxon>
        <taxon>Erythrobacteraceae</taxon>
        <taxon>Qipengyuania</taxon>
    </lineage>
</organism>
<keyword evidence="8" id="KW-1185">Reference proteome</keyword>
<evidence type="ECO:0000256" key="4">
    <source>
        <dbReference type="ARBA" id="ARBA00023136"/>
    </source>
</evidence>
<keyword evidence="4 5" id="KW-0472">Membrane</keyword>
<dbReference type="EMBL" id="WTYI01000001">
    <property type="protein sequence ID" value="MXO96220.1"/>
    <property type="molecule type" value="Genomic_DNA"/>
</dbReference>
<dbReference type="PANTHER" id="PTHR37422">
    <property type="entry name" value="TEICHURONIC ACID BIOSYNTHESIS PROTEIN TUAE"/>
    <property type="match status" value="1"/>
</dbReference>